<name>A0A7Y6IBT6_9ACTN</name>
<dbReference type="RefSeq" id="WP_175592788.1">
    <property type="nucleotide sequence ID" value="NZ_JABWGN010000011.1"/>
</dbReference>
<keyword evidence="1" id="KW-0732">Signal</keyword>
<evidence type="ECO:0000313" key="2">
    <source>
        <dbReference type="EMBL" id="NUW35354.1"/>
    </source>
</evidence>
<comment type="caution">
    <text evidence="2">The sequence shown here is derived from an EMBL/GenBank/DDBJ whole genome shotgun (WGS) entry which is preliminary data.</text>
</comment>
<feature type="chain" id="PRO_5039629776" evidence="1">
    <location>
        <begin position="30"/>
        <end position="272"/>
    </location>
</feature>
<sequence>MRLLAHATALALCALLCAPAMPAAASARADTAAQAGATARADTTAQAGTTARAKTEVVFGYAWADGAGTLRVTPRAAAYRKPLHRFTALAGARPLRLAYTGAAYRRVTVACDLKETEGQVAIDRQGRGTTRCTPDDLADSLRRGPVPVRVEHRDGRAVTVSEVLAQPSPSRVVRGTLRRAGDSAVLFTRAGRTVWLGRTGAVSFSRVTRRCGDGWLAGAPVNADRNGLGRKACTAADLDKALKGAGHPVAVQVDYVPITEEVQQVWEVYGDA</sequence>
<dbReference type="EMBL" id="JABWGN010000011">
    <property type="protein sequence ID" value="NUW35354.1"/>
    <property type="molecule type" value="Genomic_DNA"/>
</dbReference>
<protein>
    <submittedName>
        <fullName evidence="2">Uncharacterized protein</fullName>
    </submittedName>
</protein>
<accession>A0A7Y6IBT6</accession>
<evidence type="ECO:0000256" key="1">
    <source>
        <dbReference type="SAM" id="SignalP"/>
    </source>
</evidence>
<proteinExistence type="predicted"/>
<evidence type="ECO:0000313" key="3">
    <source>
        <dbReference type="Proteomes" id="UP000586042"/>
    </source>
</evidence>
<dbReference type="AlphaFoldDB" id="A0A7Y6IBT6"/>
<gene>
    <name evidence="2" type="ORF">HTZ77_28555</name>
</gene>
<dbReference type="Proteomes" id="UP000586042">
    <property type="component" value="Unassembled WGS sequence"/>
</dbReference>
<feature type="signal peptide" evidence="1">
    <location>
        <begin position="1"/>
        <end position="29"/>
    </location>
</feature>
<reference evidence="2 3" key="1">
    <citation type="submission" date="2020-06" db="EMBL/GenBank/DDBJ databases">
        <title>Nonomuraea sp. SMC257, a novel actinomycete isolated from soil.</title>
        <authorList>
            <person name="Chanama M."/>
        </authorList>
    </citation>
    <scope>NUCLEOTIDE SEQUENCE [LARGE SCALE GENOMIC DNA]</scope>
    <source>
        <strain evidence="2 3">SMC257</strain>
    </source>
</reference>
<organism evidence="2 3">
    <name type="scientific">Nonomuraea montanisoli</name>
    <dbReference type="NCBI Taxonomy" id="2741721"/>
    <lineage>
        <taxon>Bacteria</taxon>
        <taxon>Bacillati</taxon>
        <taxon>Actinomycetota</taxon>
        <taxon>Actinomycetes</taxon>
        <taxon>Streptosporangiales</taxon>
        <taxon>Streptosporangiaceae</taxon>
        <taxon>Nonomuraea</taxon>
    </lineage>
</organism>
<keyword evidence="3" id="KW-1185">Reference proteome</keyword>